<comment type="caution">
    <text evidence="2">The sequence shown here is derived from an EMBL/GenBank/DDBJ whole genome shotgun (WGS) entry which is preliminary data.</text>
</comment>
<name>A0ABV3ZY79_9BURK</name>
<gene>
    <name evidence="2" type="ORF">AB6724_17060</name>
</gene>
<organism evidence="2 3">
    <name type="scientific">Comamonas guangdongensis</name>
    <dbReference type="NCBI Taxonomy" id="510515"/>
    <lineage>
        <taxon>Bacteria</taxon>
        <taxon>Pseudomonadati</taxon>
        <taxon>Pseudomonadota</taxon>
        <taxon>Betaproteobacteria</taxon>
        <taxon>Burkholderiales</taxon>
        <taxon>Comamonadaceae</taxon>
        <taxon>Comamonas</taxon>
    </lineage>
</organism>
<sequence length="67" mass="7731">MNSLLSAIQVSRYLGISKRSLETLIARGEGPQFLWVGSQRRWTQHDLVEWTLQRVGKPVKEGQPLQR</sequence>
<reference evidence="2 3" key="1">
    <citation type="journal article" date="2013" name="Int. J. Syst. Evol. Microbiol.">
        <title>Comamonas guangdongensis sp. nov., isolated from subterranean forest sediment, and emended description of the genus Comamonas.</title>
        <authorList>
            <person name="Zhang J."/>
            <person name="Wang Y."/>
            <person name="Zhou S."/>
            <person name="Wu C."/>
            <person name="He J."/>
            <person name="Li F."/>
        </authorList>
    </citation>
    <scope>NUCLEOTIDE SEQUENCE [LARGE SCALE GENOMIC DNA]</scope>
    <source>
        <strain evidence="2 3">CCTCC AB2011133</strain>
    </source>
</reference>
<evidence type="ECO:0000313" key="3">
    <source>
        <dbReference type="Proteomes" id="UP001561046"/>
    </source>
</evidence>
<dbReference type="EMBL" id="JBFYGN010000022">
    <property type="protein sequence ID" value="MEX8194545.1"/>
    <property type="molecule type" value="Genomic_DNA"/>
</dbReference>
<dbReference type="RefSeq" id="WP_369339723.1">
    <property type="nucleotide sequence ID" value="NZ_JBFYGN010000022.1"/>
</dbReference>
<keyword evidence="3" id="KW-1185">Reference proteome</keyword>
<protein>
    <submittedName>
        <fullName evidence="2">Helix-turn-helix transcriptional regulator</fullName>
    </submittedName>
</protein>
<feature type="domain" description="Helix-turn-helix" evidence="1">
    <location>
        <begin position="4"/>
        <end position="53"/>
    </location>
</feature>
<evidence type="ECO:0000259" key="1">
    <source>
        <dbReference type="Pfam" id="PF12728"/>
    </source>
</evidence>
<dbReference type="InterPro" id="IPR041657">
    <property type="entry name" value="HTH_17"/>
</dbReference>
<accession>A0ABV3ZY79</accession>
<proteinExistence type="predicted"/>
<evidence type="ECO:0000313" key="2">
    <source>
        <dbReference type="EMBL" id="MEX8194545.1"/>
    </source>
</evidence>
<dbReference type="Pfam" id="PF12728">
    <property type="entry name" value="HTH_17"/>
    <property type="match status" value="1"/>
</dbReference>
<dbReference type="Proteomes" id="UP001561046">
    <property type="component" value="Unassembled WGS sequence"/>
</dbReference>